<comment type="catalytic activity">
    <reaction evidence="1">
        <text>ATP + protein L-histidine = ADP + protein N-phospho-L-histidine.</text>
        <dbReference type="EC" id="2.7.13.3"/>
    </reaction>
</comment>
<evidence type="ECO:0000256" key="5">
    <source>
        <dbReference type="ARBA" id="ARBA00022741"/>
    </source>
</evidence>
<gene>
    <name evidence="11" type="ORF">SAMN04488502_107159</name>
</gene>
<evidence type="ECO:0000259" key="10">
    <source>
        <dbReference type="PROSITE" id="PS50109"/>
    </source>
</evidence>
<dbReference type="SUPFAM" id="SSF55874">
    <property type="entry name" value="ATPase domain of HSP90 chaperone/DNA topoisomerase II/histidine kinase"/>
    <property type="match status" value="1"/>
</dbReference>
<keyword evidence="5" id="KW-0547">Nucleotide-binding</keyword>
<organism evidence="11 12">
    <name type="scientific">Dendrosporobacter quercicolus</name>
    <dbReference type="NCBI Taxonomy" id="146817"/>
    <lineage>
        <taxon>Bacteria</taxon>
        <taxon>Bacillati</taxon>
        <taxon>Bacillota</taxon>
        <taxon>Negativicutes</taxon>
        <taxon>Selenomonadales</taxon>
        <taxon>Sporomusaceae</taxon>
        <taxon>Dendrosporobacter</taxon>
    </lineage>
</organism>
<keyword evidence="7" id="KW-0067">ATP-binding</keyword>
<evidence type="ECO:0000256" key="7">
    <source>
        <dbReference type="ARBA" id="ARBA00022840"/>
    </source>
</evidence>
<evidence type="ECO:0000256" key="9">
    <source>
        <dbReference type="SAM" id="Phobius"/>
    </source>
</evidence>
<evidence type="ECO:0000256" key="6">
    <source>
        <dbReference type="ARBA" id="ARBA00022777"/>
    </source>
</evidence>
<keyword evidence="9" id="KW-1133">Transmembrane helix</keyword>
<dbReference type="InterPro" id="IPR005467">
    <property type="entry name" value="His_kinase_dom"/>
</dbReference>
<keyword evidence="3" id="KW-0597">Phosphoprotein</keyword>
<dbReference type="RefSeq" id="WP_092074191.1">
    <property type="nucleotide sequence ID" value="NZ_FNHB01000007.1"/>
</dbReference>
<keyword evidence="6 11" id="KW-0418">Kinase</keyword>
<evidence type="ECO:0000313" key="11">
    <source>
        <dbReference type="EMBL" id="SDM80987.1"/>
    </source>
</evidence>
<feature type="transmembrane region" description="Helical" evidence="9">
    <location>
        <begin position="188"/>
        <end position="210"/>
    </location>
</feature>
<evidence type="ECO:0000256" key="1">
    <source>
        <dbReference type="ARBA" id="ARBA00000085"/>
    </source>
</evidence>
<dbReference type="PRINTS" id="PR00344">
    <property type="entry name" value="BCTRLSENSOR"/>
</dbReference>
<dbReference type="SMART" id="SM00387">
    <property type="entry name" value="HATPase_c"/>
    <property type="match status" value="1"/>
</dbReference>
<dbReference type="PANTHER" id="PTHR43065">
    <property type="entry name" value="SENSOR HISTIDINE KINASE"/>
    <property type="match status" value="1"/>
</dbReference>
<accession>A0A1G9W9M2</accession>
<dbReference type="AlphaFoldDB" id="A0A1G9W9M2"/>
<dbReference type="GO" id="GO:0000155">
    <property type="term" value="F:phosphorelay sensor kinase activity"/>
    <property type="evidence" value="ECO:0007669"/>
    <property type="project" value="InterPro"/>
</dbReference>
<feature type="transmembrane region" description="Helical" evidence="9">
    <location>
        <begin position="12"/>
        <end position="31"/>
    </location>
</feature>
<keyword evidence="8" id="KW-0902">Two-component regulatory system</keyword>
<protein>
    <recommendedName>
        <fullName evidence="2">histidine kinase</fullName>
        <ecNumber evidence="2">2.7.13.3</ecNumber>
    </recommendedName>
</protein>
<dbReference type="Proteomes" id="UP000214880">
    <property type="component" value="Unassembled WGS sequence"/>
</dbReference>
<dbReference type="InterPro" id="IPR003661">
    <property type="entry name" value="HisK_dim/P_dom"/>
</dbReference>
<dbReference type="EMBL" id="FNHB01000007">
    <property type="protein sequence ID" value="SDM80987.1"/>
    <property type="molecule type" value="Genomic_DNA"/>
</dbReference>
<evidence type="ECO:0000256" key="4">
    <source>
        <dbReference type="ARBA" id="ARBA00022679"/>
    </source>
</evidence>
<dbReference type="STRING" id="146817.SAMN04488502_107159"/>
<dbReference type="CDD" id="cd00082">
    <property type="entry name" value="HisKA"/>
    <property type="match status" value="1"/>
</dbReference>
<proteinExistence type="predicted"/>
<keyword evidence="9" id="KW-0812">Transmembrane</keyword>
<dbReference type="InterPro" id="IPR004358">
    <property type="entry name" value="Sig_transdc_His_kin-like_C"/>
</dbReference>
<evidence type="ECO:0000256" key="3">
    <source>
        <dbReference type="ARBA" id="ARBA00022553"/>
    </source>
</evidence>
<dbReference type="OrthoDB" id="9806130at2"/>
<evidence type="ECO:0000256" key="2">
    <source>
        <dbReference type="ARBA" id="ARBA00012438"/>
    </source>
</evidence>
<keyword evidence="12" id="KW-1185">Reference proteome</keyword>
<dbReference type="EC" id="2.7.13.3" evidence="2"/>
<evidence type="ECO:0000313" key="12">
    <source>
        <dbReference type="Proteomes" id="UP000214880"/>
    </source>
</evidence>
<dbReference type="SMART" id="SM00388">
    <property type="entry name" value="HisKA"/>
    <property type="match status" value="1"/>
</dbReference>
<dbReference type="InterPro" id="IPR036890">
    <property type="entry name" value="HATPase_C_sf"/>
</dbReference>
<sequence length="489" mass="55061">MKKFTLTTRLNIKVICIISVFMITITVYNQWMVFQEKEGEYAAQLEAITDYIIKKIPASTFADIAERKAESQETIEEQAVLINSEIQPFFENILLTSRLVKYGFYSKEQQRIMAIGPELDQSLLINVERSALSTNIYDTEEAHWGRKSQSIVWYGTDVLYHVRPVINDGQVIGHVFACLNLDRALLEIWASVIKTLTTGFLALLIVIMLFQEVFIQFKKELELFAESIVAGRSKLFESKIPELTPILHYISEQTESIARLDRLNIVGEMAASIGHEVRNPMTTVRGFLQFLGNKPSYRDSKEHFNLMISEMDRANKIITEFLALAKNKAMDFKSRDLNEVITNITPLLESDAVRSNCQLKLDLQAVTPVRIDDSSMRQLILNLVRNAIEAMKPGGTVKISTVQRNEKVELSIQDQGGGIQPEIIHKLGTPFITTKENGIGIGLAVCYRIVQRHEGEIKVKSAVGQGTTFTITLNAAGDATRPTGEVKTE</sequence>
<dbReference type="PANTHER" id="PTHR43065:SF46">
    <property type="entry name" value="C4-DICARBOXYLATE TRANSPORT SENSOR PROTEIN DCTB"/>
    <property type="match status" value="1"/>
</dbReference>
<dbReference type="InterPro" id="IPR003594">
    <property type="entry name" value="HATPase_dom"/>
</dbReference>
<feature type="domain" description="Histidine kinase" evidence="10">
    <location>
        <begin position="272"/>
        <end position="477"/>
    </location>
</feature>
<dbReference type="InterPro" id="IPR036097">
    <property type="entry name" value="HisK_dim/P_sf"/>
</dbReference>
<keyword evidence="9" id="KW-0472">Membrane</keyword>
<dbReference type="Pfam" id="PF02518">
    <property type="entry name" value="HATPase_c"/>
    <property type="match status" value="1"/>
</dbReference>
<reference evidence="11 12" key="1">
    <citation type="submission" date="2016-10" db="EMBL/GenBank/DDBJ databases">
        <authorList>
            <person name="de Groot N.N."/>
        </authorList>
    </citation>
    <scope>NUCLEOTIDE SEQUENCE [LARGE SCALE GENOMIC DNA]</scope>
    <source>
        <strain evidence="11 12">DSM 1736</strain>
    </source>
</reference>
<dbReference type="GO" id="GO:0005524">
    <property type="term" value="F:ATP binding"/>
    <property type="evidence" value="ECO:0007669"/>
    <property type="project" value="UniProtKB-KW"/>
</dbReference>
<name>A0A1G9W9M2_9FIRM</name>
<dbReference type="Pfam" id="PF00512">
    <property type="entry name" value="HisKA"/>
    <property type="match status" value="1"/>
</dbReference>
<keyword evidence="4" id="KW-0808">Transferase</keyword>
<dbReference type="PROSITE" id="PS50109">
    <property type="entry name" value="HIS_KIN"/>
    <property type="match status" value="1"/>
</dbReference>
<dbReference type="SUPFAM" id="SSF47384">
    <property type="entry name" value="Homodimeric domain of signal transducing histidine kinase"/>
    <property type="match status" value="1"/>
</dbReference>
<dbReference type="Gene3D" id="1.10.287.130">
    <property type="match status" value="1"/>
</dbReference>
<dbReference type="Gene3D" id="3.30.565.10">
    <property type="entry name" value="Histidine kinase-like ATPase, C-terminal domain"/>
    <property type="match status" value="1"/>
</dbReference>
<evidence type="ECO:0000256" key="8">
    <source>
        <dbReference type="ARBA" id="ARBA00023012"/>
    </source>
</evidence>